<protein>
    <submittedName>
        <fullName evidence="2">Trehalose utilization protein ThuA</fullName>
    </submittedName>
</protein>
<dbReference type="RefSeq" id="WP_139646004.1">
    <property type="nucleotide sequence ID" value="NZ_BAAAZS010000005.1"/>
</dbReference>
<feature type="domain" description="ThuA-like" evidence="1">
    <location>
        <begin position="44"/>
        <end position="232"/>
    </location>
</feature>
<accession>A0A5C4V0E5</accession>
<dbReference type="EMBL" id="VDGT01000011">
    <property type="protein sequence ID" value="TNM29165.1"/>
    <property type="molecule type" value="Genomic_DNA"/>
</dbReference>
<evidence type="ECO:0000313" key="2">
    <source>
        <dbReference type="EMBL" id="TNM29165.1"/>
    </source>
</evidence>
<dbReference type="InterPro" id="IPR029062">
    <property type="entry name" value="Class_I_gatase-like"/>
</dbReference>
<evidence type="ECO:0000313" key="3">
    <source>
        <dbReference type="Proteomes" id="UP000311713"/>
    </source>
</evidence>
<name>A0A5C4V0E5_9ACTN</name>
<keyword evidence="3" id="KW-1185">Reference proteome</keyword>
<reference evidence="2 3" key="1">
    <citation type="submission" date="2019-06" db="EMBL/GenBank/DDBJ databases">
        <title>Draft genome of Streptomyces sedi sp. JCM16909.</title>
        <authorList>
            <person name="Klykleung N."/>
            <person name="Tanasupawat S."/>
            <person name="Kudo T."/>
            <person name="Yuki M."/>
            <person name="Ohkuma M."/>
        </authorList>
    </citation>
    <scope>NUCLEOTIDE SEQUENCE [LARGE SCALE GENOMIC DNA]</scope>
    <source>
        <strain evidence="2 3">JCM 16909</strain>
    </source>
</reference>
<dbReference type="SUPFAM" id="SSF52317">
    <property type="entry name" value="Class I glutamine amidotransferase-like"/>
    <property type="match status" value="1"/>
</dbReference>
<proteinExistence type="predicted"/>
<dbReference type="InterPro" id="IPR009381">
    <property type="entry name" value="Trehalose_catabolism_ThuA_prok"/>
</dbReference>
<evidence type="ECO:0000259" key="1">
    <source>
        <dbReference type="Pfam" id="PF06283"/>
    </source>
</evidence>
<dbReference type="Pfam" id="PF06283">
    <property type="entry name" value="ThuA"/>
    <property type="match status" value="1"/>
</dbReference>
<sequence>MSSQSAPPPPAPLRVTVWCEGRAERLDPEVAKRYPRGMNGAVAEAVERHLGERARVRTAELDEPEHGLTEEVLAATDVLTWWGNLAHAEVSDAVVGRVHRRVLAGMGLVVLHSGHLSKVFRRLMGTSCTLRWRNAAERELVWTVDPTHPVAAGVPHPLVIEEQETYGEFFDIPAPEELVFVSSFSGGEVFRSGCAFRRGNGRIFYFSPGDQEYPVYHHPHVRRVIANAVAWAAPAPDPDRERPRLTHVEAGWFERADGTA</sequence>
<dbReference type="InterPro" id="IPR029010">
    <property type="entry name" value="ThuA-like"/>
</dbReference>
<gene>
    <name evidence="2" type="ORF">FH715_16620</name>
</gene>
<organism evidence="2 3">
    <name type="scientific">Streptomyces sedi</name>
    <dbReference type="NCBI Taxonomy" id="555059"/>
    <lineage>
        <taxon>Bacteria</taxon>
        <taxon>Bacillati</taxon>
        <taxon>Actinomycetota</taxon>
        <taxon>Actinomycetes</taxon>
        <taxon>Kitasatosporales</taxon>
        <taxon>Streptomycetaceae</taxon>
        <taxon>Streptomyces</taxon>
    </lineage>
</organism>
<dbReference type="AlphaFoldDB" id="A0A5C4V0E5"/>
<dbReference type="PIRSF" id="PIRSF030013">
    <property type="entry name" value="ThuA"/>
    <property type="match status" value="1"/>
</dbReference>
<dbReference type="Gene3D" id="3.40.50.880">
    <property type="match status" value="1"/>
</dbReference>
<dbReference type="OrthoDB" id="252909at2"/>
<comment type="caution">
    <text evidence="2">The sequence shown here is derived from an EMBL/GenBank/DDBJ whole genome shotgun (WGS) entry which is preliminary data.</text>
</comment>
<dbReference type="Proteomes" id="UP000311713">
    <property type="component" value="Unassembled WGS sequence"/>
</dbReference>